<dbReference type="InterPro" id="IPR036097">
    <property type="entry name" value="HisK_dim/P_sf"/>
</dbReference>
<dbReference type="SUPFAM" id="SSF158472">
    <property type="entry name" value="HAMP domain-like"/>
    <property type="match status" value="1"/>
</dbReference>
<dbReference type="Pfam" id="PF02518">
    <property type="entry name" value="HATPase_c"/>
    <property type="match status" value="1"/>
</dbReference>
<comment type="subcellular location">
    <subcellularLocation>
        <location evidence="2">Membrane</location>
    </subcellularLocation>
</comment>
<sequence>MKKIRQHLNAKVFIITTTLLMSISLITYLFIFFTAPKSYLTEINTSVDRAAQNLVSYLSNADKDECITLLENFAEEHNISYEVYDKKGNLLNFSATSIQPAPNQEAQELAKKTHTIKQYKFRLEDSQEEFTLKVLGTQERVNLFANTLKKNLPFITLLVFLISILISYFYSKFITTPILRISDLSKKLASLDFSVNFSNNRNDEIGVLSDNLDDLSNQLSSALEDLKIANKKLKEDVEKEKQLEQQQLSFFSAVSHELKTPITILKGQLQGMIYNVGGYKDRDKYLQKSYQVTERMENLVQEILSISKMKNSTFDLSLNKTDMAQLLYSCINENNELAIQHNIEIIEQIDNSIFVNVDSSLMKKALNNIIHNAIVYSPDENVVQIKLHKIQDKIILDIENTGAHIDEHEISELFLPFTRHEKSRNRNTGGSGLGLYLVKMILDLHKMPFTMKNTKRGILFSICMERDCMK</sequence>
<keyword evidence="9" id="KW-1133">Transmembrane helix</keyword>
<keyword evidence="13" id="KW-1185">Reference proteome</keyword>
<dbReference type="PANTHER" id="PTHR45453:SF3">
    <property type="entry name" value="HISTIDINE KINASE"/>
    <property type="match status" value="1"/>
</dbReference>
<dbReference type="Pfam" id="PF00512">
    <property type="entry name" value="HisKA"/>
    <property type="match status" value="1"/>
</dbReference>
<gene>
    <name evidence="12" type="ORF">H8909_00505</name>
</gene>
<dbReference type="SMART" id="SM00388">
    <property type="entry name" value="HisKA"/>
    <property type="match status" value="1"/>
</dbReference>
<feature type="transmembrane region" description="Helical" evidence="9">
    <location>
        <begin position="152"/>
        <end position="170"/>
    </location>
</feature>
<evidence type="ECO:0000313" key="12">
    <source>
        <dbReference type="EMBL" id="MBC6008747.1"/>
    </source>
</evidence>
<dbReference type="InterPro" id="IPR005467">
    <property type="entry name" value="His_kinase_dom"/>
</dbReference>
<feature type="transmembrane region" description="Helical" evidence="9">
    <location>
        <begin position="12"/>
        <end position="33"/>
    </location>
</feature>
<evidence type="ECO:0000259" key="10">
    <source>
        <dbReference type="PROSITE" id="PS50109"/>
    </source>
</evidence>
<dbReference type="PROSITE" id="PS50885">
    <property type="entry name" value="HAMP"/>
    <property type="match status" value="1"/>
</dbReference>
<dbReference type="Proteomes" id="UP000603474">
    <property type="component" value="Unassembled WGS sequence"/>
</dbReference>
<dbReference type="EMBL" id="JACRWG010000001">
    <property type="protein sequence ID" value="MBC6008747.1"/>
    <property type="molecule type" value="Genomic_DNA"/>
</dbReference>
<dbReference type="InterPro" id="IPR003661">
    <property type="entry name" value="HisK_dim/P_dom"/>
</dbReference>
<evidence type="ECO:0000256" key="3">
    <source>
        <dbReference type="ARBA" id="ARBA00012438"/>
    </source>
</evidence>
<dbReference type="SMART" id="SM00387">
    <property type="entry name" value="HATPase_c"/>
    <property type="match status" value="1"/>
</dbReference>
<evidence type="ECO:0000256" key="1">
    <source>
        <dbReference type="ARBA" id="ARBA00000085"/>
    </source>
</evidence>
<keyword evidence="7" id="KW-0902">Two-component regulatory system</keyword>
<evidence type="ECO:0000256" key="8">
    <source>
        <dbReference type="SAM" id="Coils"/>
    </source>
</evidence>
<reference evidence="12 13" key="1">
    <citation type="submission" date="2020-08" db="EMBL/GenBank/DDBJ databases">
        <authorList>
            <person name="Liu C."/>
            <person name="Sun Q."/>
        </authorList>
    </citation>
    <scope>NUCLEOTIDE SEQUENCE [LARGE SCALE GENOMIC DNA]</scope>
    <source>
        <strain evidence="12 13">NSJ-22</strain>
    </source>
</reference>
<dbReference type="Gene3D" id="3.30.565.10">
    <property type="entry name" value="Histidine kinase-like ATPase, C-terminal domain"/>
    <property type="match status" value="1"/>
</dbReference>
<dbReference type="CDD" id="cd06225">
    <property type="entry name" value="HAMP"/>
    <property type="match status" value="1"/>
</dbReference>
<name>A0ABR7K7S3_9FIRM</name>
<comment type="caution">
    <text evidence="12">The sequence shown here is derived from an EMBL/GenBank/DDBJ whole genome shotgun (WGS) entry which is preliminary data.</text>
</comment>
<organism evidence="12 13">
    <name type="scientific">Catenibacterium faecis</name>
    <dbReference type="NCBI Taxonomy" id="2764323"/>
    <lineage>
        <taxon>Bacteria</taxon>
        <taxon>Bacillati</taxon>
        <taxon>Bacillota</taxon>
        <taxon>Erysipelotrichia</taxon>
        <taxon>Erysipelotrichales</taxon>
        <taxon>Coprobacillaceae</taxon>
        <taxon>Catenibacterium</taxon>
    </lineage>
</organism>
<dbReference type="InterPro" id="IPR036890">
    <property type="entry name" value="HATPase_C_sf"/>
</dbReference>
<keyword evidence="4" id="KW-0597">Phosphoprotein</keyword>
<feature type="domain" description="HAMP" evidence="11">
    <location>
        <begin position="172"/>
        <end position="224"/>
    </location>
</feature>
<dbReference type="InterPro" id="IPR050351">
    <property type="entry name" value="BphY/WalK/GraS-like"/>
</dbReference>
<evidence type="ECO:0000256" key="4">
    <source>
        <dbReference type="ARBA" id="ARBA00022553"/>
    </source>
</evidence>
<dbReference type="PANTHER" id="PTHR45453">
    <property type="entry name" value="PHOSPHATE REGULON SENSOR PROTEIN PHOR"/>
    <property type="match status" value="1"/>
</dbReference>
<dbReference type="PROSITE" id="PS50109">
    <property type="entry name" value="HIS_KIN"/>
    <property type="match status" value="1"/>
</dbReference>
<dbReference type="EC" id="2.7.13.3" evidence="3"/>
<dbReference type="SUPFAM" id="SSF47384">
    <property type="entry name" value="Homodimeric domain of signal transducing histidine kinase"/>
    <property type="match status" value="1"/>
</dbReference>
<keyword evidence="9" id="KW-0812">Transmembrane</keyword>
<dbReference type="RefSeq" id="WP_117517381.1">
    <property type="nucleotide sequence ID" value="NZ_JACRWG010000001.1"/>
</dbReference>
<evidence type="ECO:0000256" key="6">
    <source>
        <dbReference type="ARBA" id="ARBA00022777"/>
    </source>
</evidence>
<feature type="domain" description="Histidine kinase" evidence="10">
    <location>
        <begin position="253"/>
        <end position="468"/>
    </location>
</feature>
<evidence type="ECO:0000313" key="13">
    <source>
        <dbReference type="Proteomes" id="UP000603474"/>
    </source>
</evidence>
<dbReference type="Gene3D" id="6.10.340.10">
    <property type="match status" value="1"/>
</dbReference>
<dbReference type="SUPFAM" id="SSF55874">
    <property type="entry name" value="ATPase domain of HSP90 chaperone/DNA topoisomerase II/histidine kinase"/>
    <property type="match status" value="1"/>
</dbReference>
<keyword evidence="6" id="KW-0418">Kinase</keyword>
<comment type="catalytic activity">
    <reaction evidence="1">
        <text>ATP + protein L-histidine = ADP + protein N-phospho-L-histidine.</text>
        <dbReference type="EC" id="2.7.13.3"/>
    </reaction>
</comment>
<evidence type="ECO:0000256" key="7">
    <source>
        <dbReference type="ARBA" id="ARBA00023012"/>
    </source>
</evidence>
<proteinExistence type="predicted"/>
<dbReference type="SMART" id="SM00304">
    <property type="entry name" value="HAMP"/>
    <property type="match status" value="1"/>
</dbReference>
<keyword evidence="8" id="KW-0175">Coiled coil</keyword>
<evidence type="ECO:0000256" key="2">
    <source>
        <dbReference type="ARBA" id="ARBA00004370"/>
    </source>
</evidence>
<dbReference type="CDD" id="cd00082">
    <property type="entry name" value="HisKA"/>
    <property type="match status" value="1"/>
</dbReference>
<dbReference type="InterPro" id="IPR003660">
    <property type="entry name" value="HAMP_dom"/>
</dbReference>
<evidence type="ECO:0000259" key="11">
    <source>
        <dbReference type="PROSITE" id="PS50885"/>
    </source>
</evidence>
<evidence type="ECO:0000256" key="9">
    <source>
        <dbReference type="SAM" id="Phobius"/>
    </source>
</evidence>
<protein>
    <recommendedName>
        <fullName evidence="3">histidine kinase</fullName>
        <ecNumber evidence="3">2.7.13.3</ecNumber>
    </recommendedName>
</protein>
<keyword evidence="9" id="KW-0472">Membrane</keyword>
<evidence type="ECO:0000256" key="5">
    <source>
        <dbReference type="ARBA" id="ARBA00022679"/>
    </source>
</evidence>
<feature type="coiled-coil region" evidence="8">
    <location>
        <begin position="205"/>
        <end position="246"/>
    </location>
</feature>
<dbReference type="InterPro" id="IPR003594">
    <property type="entry name" value="HATPase_dom"/>
</dbReference>
<accession>A0ABR7K7S3</accession>
<dbReference type="Pfam" id="PF00672">
    <property type="entry name" value="HAMP"/>
    <property type="match status" value="1"/>
</dbReference>
<keyword evidence="5" id="KW-0808">Transferase</keyword>
<dbReference type="Gene3D" id="1.10.287.130">
    <property type="match status" value="1"/>
</dbReference>